<protein>
    <submittedName>
        <fullName evidence="2">Uncharacterized protein</fullName>
    </submittedName>
</protein>
<comment type="caution">
    <text evidence="2">The sequence shown here is derived from an EMBL/GenBank/DDBJ whole genome shotgun (WGS) entry which is preliminary data.</text>
</comment>
<gene>
    <name evidence="2" type="ORF">Poli38472_001633</name>
</gene>
<organism evidence="2 3">
    <name type="scientific">Pythium oligandrum</name>
    <name type="common">Mycoparasitic fungus</name>
    <dbReference type="NCBI Taxonomy" id="41045"/>
    <lineage>
        <taxon>Eukaryota</taxon>
        <taxon>Sar</taxon>
        <taxon>Stramenopiles</taxon>
        <taxon>Oomycota</taxon>
        <taxon>Peronosporomycetes</taxon>
        <taxon>Pythiales</taxon>
        <taxon>Pythiaceae</taxon>
        <taxon>Pythium</taxon>
    </lineage>
</organism>
<evidence type="ECO:0000313" key="2">
    <source>
        <dbReference type="EMBL" id="TMW69477.1"/>
    </source>
</evidence>
<keyword evidence="1" id="KW-0472">Membrane</keyword>
<sequence length="195" mass="21972">MRLLRFYPLLLCLNAAGGFALCQWFRSHDLRTRETTGDLSVKYLLTAAPQFLAALLLLFYACTFNRDGSEFAHRMLVESCLHQALTSLLMTAIVHSGFHMTHSGCCAFPSACPVDVHDCRFHAVFQCPQPVATSANFDFYPRLAQFIATCIITLSMMSITPVHVYKHLQSRVRHGELLTFSRHLPIRPASPTVRI</sequence>
<evidence type="ECO:0000313" key="3">
    <source>
        <dbReference type="Proteomes" id="UP000794436"/>
    </source>
</evidence>
<evidence type="ECO:0000256" key="1">
    <source>
        <dbReference type="SAM" id="Phobius"/>
    </source>
</evidence>
<keyword evidence="3" id="KW-1185">Reference proteome</keyword>
<feature type="transmembrane region" description="Helical" evidence="1">
    <location>
        <begin position="44"/>
        <end position="63"/>
    </location>
</feature>
<dbReference type="AlphaFoldDB" id="A0A8K1CV63"/>
<name>A0A8K1CV63_PYTOL</name>
<feature type="transmembrane region" description="Helical" evidence="1">
    <location>
        <begin position="143"/>
        <end position="165"/>
    </location>
</feature>
<accession>A0A8K1CV63</accession>
<proteinExistence type="predicted"/>
<dbReference type="EMBL" id="SPLM01000001">
    <property type="protein sequence ID" value="TMW69477.1"/>
    <property type="molecule type" value="Genomic_DNA"/>
</dbReference>
<dbReference type="OrthoDB" id="165703at2759"/>
<keyword evidence="1" id="KW-1133">Transmembrane helix</keyword>
<dbReference type="Proteomes" id="UP000794436">
    <property type="component" value="Unassembled WGS sequence"/>
</dbReference>
<keyword evidence="1" id="KW-0812">Transmembrane</keyword>
<reference evidence="2" key="1">
    <citation type="submission" date="2019-03" db="EMBL/GenBank/DDBJ databases">
        <title>Long read genome sequence of the mycoparasitic Pythium oligandrum ATCC 38472 isolated from sugarbeet rhizosphere.</title>
        <authorList>
            <person name="Gaulin E."/>
        </authorList>
    </citation>
    <scope>NUCLEOTIDE SEQUENCE</scope>
    <source>
        <strain evidence="2">ATCC 38472_TT</strain>
    </source>
</reference>